<name>A0A9W4X9E2_9PROT</name>
<evidence type="ECO:0000313" key="5">
    <source>
        <dbReference type="Proteomes" id="UP001154259"/>
    </source>
</evidence>
<feature type="chain" id="PRO_5040958180" evidence="1">
    <location>
        <begin position="21"/>
        <end position="166"/>
    </location>
</feature>
<evidence type="ECO:0000313" key="3">
    <source>
        <dbReference type="EMBL" id="CAI3947052.1"/>
    </source>
</evidence>
<keyword evidence="1" id="KW-0732">Signal</keyword>
<feature type="signal peptide" evidence="1">
    <location>
        <begin position="1"/>
        <end position="20"/>
    </location>
</feature>
<comment type="caution">
    <text evidence="2">The sequence shown here is derived from an EMBL/GenBank/DDBJ whole genome shotgun (WGS) entry which is preliminary data.</text>
</comment>
<evidence type="ECO:0000313" key="2">
    <source>
        <dbReference type="EMBL" id="CAI3936391.1"/>
    </source>
</evidence>
<reference evidence="2" key="1">
    <citation type="submission" date="2022-10" db="EMBL/GenBank/DDBJ databases">
        <authorList>
            <person name="Botero Cardona J."/>
        </authorList>
    </citation>
    <scope>NUCLEOTIDE SEQUENCE</scope>
    <source>
        <strain evidence="2">LMG 31819</strain>
        <strain evidence="3">R-53529</strain>
    </source>
</reference>
<proteinExistence type="predicted"/>
<evidence type="ECO:0000256" key="1">
    <source>
        <dbReference type="SAM" id="SignalP"/>
    </source>
</evidence>
<gene>
    <name evidence="3" type="ORF">R53529_LOCUS1469</name>
    <name evidence="2" type="ORF">R53530_LOCUS964</name>
</gene>
<dbReference type="Proteomes" id="UP001154259">
    <property type="component" value="Unassembled WGS sequence"/>
</dbReference>
<evidence type="ECO:0000313" key="4">
    <source>
        <dbReference type="Proteomes" id="UP001154255"/>
    </source>
</evidence>
<dbReference type="AlphaFoldDB" id="A0A9W4X9E2"/>
<sequence>MKNLIVLVISLSFLSIFAHAKECKNMIGTFQIIPFLDSNGMNSMTQDFADVSLGKPLFKIEKQDNQAKLIDLLHSKSYIIKFQPFKNDSILDSIFKTPVTICSATINHKSNIAQVELSKVKQQQLTNGLKAIRKSWGKHPCYIAGKNANPLQTNPNIQYYTINTQS</sequence>
<keyword evidence="5" id="KW-1185">Reference proteome</keyword>
<dbReference type="EMBL" id="CAMXCS010000002">
    <property type="protein sequence ID" value="CAI3947052.1"/>
    <property type="molecule type" value="Genomic_DNA"/>
</dbReference>
<accession>A0A9W4X9E2</accession>
<organism evidence="2 4">
    <name type="scientific">Commensalibacter communis</name>
    <dbReference type="NCBI Taxonomy" id="2972786"/>
    <lineage>
        <taxon>Bacteria</taxon>
        <taxon>Pseudomonadati</taxon>
        <taxon>Pseudomonadota</taxon>
        <taxon>Alphaproteobacteria</taxon>
        <taxon>Acetobacterales</taxon>
        <taxon>Acetobacteraceae</taxon>
    </lineage>
</organism>
<dbReference type="Proteomes" id="UP001154255">
    <property type="component" value="Unassembled WGS sequence"/>
</dbReference>
<dbReference type="EMBL" id="CAMXCM010000002">
    <property type="protein sequence ID" value="CAI3936391.1"/>
    <property type="molecule type" value="Genomic_DNA"/>
</dbReference>
<protein>
    <submittedName>
        <fullName evidence="2">Uncharacterized protein</fullName>
    </submittedName>
</protein>